<dbReference type="RefSeq" id="WP_073123947.1">
    <property type="nucleotide sequence ID" value="NZ_BAABCH010000103.1"/>
</dbReference>
<dbReference type="Proteomes" id="UP000243255">
    <property type="component" value="Unassembled WGS sequence"/>
</dbReference>
<dbReference type="AlphaFoldDB" id="A0A1M5KUW1"/>
<accession>A0A1M5KUW1</accession>
<gene>
    <name evidence="1" type="ORF">SAMN04488530_103124</name>
</gene>
<reference evidence="2" key="1">
    <citation type="submission" date="2016-11" db="EMBL/GenBank/DDBJ databases">
        <authorList>
            <person name="Varghese N."/>
            <person name="Submissions S."/>
        </authorList>
    </citation>
    <scope>NUCLEOTIDE SEQUENCE [LARGE SCALE GENOMIC DNA]</scope>
    <source>
        <strain evidence="2">DSM 2635</strain>
    </source>
</reference>
<dbReference type="EMBL" id="FQWX01000003">
    <property type="protein sequence ID" value="SHG56526.1"/>
    <property type="molecule type" value="Genomic_DNA"/>
</dbReference>
<proteinExistence type="predicted"/>
<name>A0A1M5KUW1_9FIRM</name>
<sequence length="163" mass="19161">MQYWNKGKTCKYNHHKCNNKFSNKSKNKCFNKNCNCFNPNCKKYEEIANEKCQKACCLSQKANQVANEASESDRRAKCLKEKYNEEVNRAKDLWCEHKKLSDMSENLMDEAKECLNKAADCYENHYTNHCGCNMNYLECDQKNYCNCNCDNSVYKCVCYKCNS</sequence>
<dbReference type="STRING" id="1121321.SAMN04488530_103124"/>
<protein>
    <submittedName>
        <fullName evidence="1">Uncharacterized protein</fullName>
    </submittedName>
</protein>
<keyword evidence="2" id="KW-1185">Reference proteome</keyword>
<evidence type="ECO:0000313" key="1">
    <source>
        <dbReference type="EMBL" id="SHG56526.1"/>
    </source>
</evidence>
<evidence type="ECO:0000313" key="2">
    <source>
        <dbReference type="Proteomes" id="UP000243255"/>
    </source>
</evidence>
<organism evidence="1 2">
    <name type="scientific">Asaccharospora irregularis DSM 2635</name>
    <dbReference type="NCBI Taxonomy" id="1121321"/>
    <lineage>
        <taxon>Bacteria</taxon>
        <taxon>Bacillati</taxon>
        <taxon>Bacillota</taxon>
        <taxon>Clostridia</taxon>
        <taxon>Peptostreptococcales</taxon>
        <taxon>Peptostreptococcaceae</taxon>
        <taxon>Asaccharospora</taxon>
    </lineage>
</organism>